<dbReference type="InParanoid" id="D7FWS5"/>
<evidence type="ECO:0000313" key="3">
    <source>
        <dbReference type="Proteomes" id="UP000002630"/>
    </source>
</evidence>
<evidence type="ECO:0000313" key="2">
    <source>
        <dbReference type="EMBL" id="CBJ32163.1"/>
    </source>
</evidence>
<dbReference type="EMBL" id="FN649760">
    <property type="protein sequence ID" value="CBJ32163.1"/>
    <property type="molecule type" value="Genomic_DNA"/>
</dbReference>
<feature type="compositionally biased region" description="Low complexity" evidence="1">
    <location>
        <begin position="282"/>
        <end position="301"/>
    </location>
</feature>
<feature type="compositionally biased region" description="Acidic residues" evidence="1">
    <location>
        <begin position="305"/>
        <end position="318"/>
    </location>
</feature>
<feature type="compositionally biased region" description="Polar residues" evidence="1">
    <location>
        <begin position="258"/>
        <end position="276"/>
    </location>
</feature>
<keyword evidence="3" id="KW-1185">Reference proteome</keyword>
<dbReference type="Proteomes" id="UP000002630">
    <property type="component" value="Unassembled WGS sequence"/>
</dbReference>
<accession>D7FWS5</accession>
<gene>
    <name evidence="2" type="ORF">Esi_0312_0016</name>
</gene>
<name>D7FWS5_ECTSI</name>
<proteinExistence type="predicted"/>
<protein>
    <submittedName>
        <fullName evidence="2">Uncharacterized protein</fullName>
    </submittedName>
</protein>
<feature type="region of interest" description="Disordered" evidence="1">
    <location>
        <begin position="242"/>
        <end position="318"/>
    </location>
</feature>
<dbReference type="OrthoDB" id="508953at2759"/>
<sequence length="537" mass="55479">MAQLKLTSFRQLVEAFTLIGIPGGVLGFWQAEAPTLSWDVQQQQQGGLDGATVQEREARGELLRITLEAGGFLCESIAPNGTRRRIFTIRVSKTPTDRINIGFFCLEKESSLTIGGDDDSWVPGDSMAEALARYTFAVPGSTKRTPMRASGTKAFFLERNDGRTCRYVKLTAPPASSPGVVAAAGAVKNLCGLWCAPYGSHGLEIIQLSTDPSCSPDEETAAAAAAAAVKAATVAKLSSLSQSWAGGRGGPRGSVSGCSTSRMTDGSESVCTSTPATDADGSEAGSCDEAGGSSEAAAAAAAGGGDDDSSDGDGDGDVESVLDDVCLASIARRKGNSLHHADTGTAGSGAGAGDASVPSQLFGFKVTGDDNVPAGKTSFVIDLSTDFDVDEELRSDSRPVVTFLPTGAVMANLANRRQQISCWRNGRGQINRVPGRWSPEWVDVEFVEYRAGSRCAFSVIFRQPNQAVRVVMDFERALGCEEEWPQWSAAAPAPACAAGAAAAAGSDSPSTSAASGGSVASSFDFVFSQQQCGSGGA</sequence>
<reference evidence="2 3" key="1">
    <citation type="journal article" date="2010" name="Nature">
        <title>The Ectocarpus genome and the independent evolution of multicellularity in brown algae.</title>
        <authorList>
            <person name="Cock J.M."/>
            <person name="Sterck L."/>
            <person name="Rouze P."/>
            <person name="Scornet D."/>
            <person name="Allen A.E."/>
            <person name="Amoutzias G."/>
            <person name="Anthouard V."/>
            <person name="Artiguenave F."/>
            <person name="Aury J.M."/>
            <person name="Badger J.H."/>
            <person name="Beszteri B."/>
            <person name="Billiau K."/>
            <person name="Bonnet E."/>
            <person name="Bothwell J.H."/>
            <person name="Bowler C."/>
            <person name="Boyen C."/>
            <person name="Brownlee C."/>
            <person name="Carrano C.J."/>
            <person name="Charrier B."/>
            <person name="Cho G.Y."/>
            <person name="Coelho S.M."/>
            <person name="Collen J."/>
            <person name="Corre E."/>
            <person name="Da Silva C."/>
            <person name="Delage L."/>
            <person name="Delaroque N."/>
            <person name="Dittami S.M."/>
            <person name="Doulbeau S."/>
            <person name="Elias M."/>
            <person name="Farnham G."/>
            <person name="Gachon C.M."/>
            <person name="Gschloessl B."/>
            <person name="Heesch S."/>
            <person name="Jabbari K."/>
            <person name="Jubin C."/>
            <person name="Kawai H."/>
            <person name="Kimura K."/>
            <person name="Kloareg B."/>
            <person name="Kupper F.C."/>
            <person name="Lang D."/>
            <person name="Le Bail A."/>
            <person name="Leblanc C."/>
            <person name="Lerouge P."/>
            <person name="Lohr M."/>
            <person name="Lopez P.J."/>
            <person name="Martens C."/>
            <person name="Maumus F."/>
            <person name="Michel G."/>
            <person name="Miranda-Saavedra D."/>
            <person name="Morales J."/>
            <person name="Moreau H."/>
            <person name="Motomura T."/>
            <person name="Nagasato C."/>
            <person name="Napoli C.A."/>
            <person name="Nelson D.R."/>
            <person name="Nyvall-Collen P."/>
            <person name="Peters A.F."/>
            <person name="Pommier C."/>
            <person name="Potin P."/>
            <person name="Poulain J."/>
            <person name="Quesneville H."/>
            <person name="Read B."/>
            <person name="Rensing S.A."/>
            <person name="Ritter A."/>
            <person name="Rousvoal S."/>
            <person name="Samanta M."/>
            <person name="Samson G."/>
            <person name="Schroeder D.C."/>
            <person name="Segurens B."/>
            <person name="Strittmatter M."/>
            <person name="Tonon T."/>
            <person name="Tregear J.W."/>
            <person name="Valentin K."/>
            <person name="von Dassow P."/>
            <person name="Yamagishi T."/>
            <person name="Van de Peer Y."/>
            <person name="Wincker P."/>
        </authorList>
    </citation>
    <scope>NUCLEOTIDE SEQUENCE [LARGE SCALE GENOMIC DNA]</scope>
    <source>
        <strain evidence="3">Ec32 / CCAP1310/4</strain>
    </source>
</reference>
<dbReference type="AlphaFoldDB" id="D7FWS5"/>
<evidence type="ECO:0000256" key="1">
    <source>
        <dbReference type="SAM" id="MobiDB-lite"/>
    </source>
</evidence>
<organism evidence="2 3">
    <name type="scientific">Ectocarpus siliculosus</name>
    <name type="common">Brown alga</name>
    <name type="synonym">Conferva siliculosa</name>
    <dbReference type="NCBI Taxonomy" id="2880"/>
    <lineage>
        <taxon>Eukaryota</taxon>
        <taxon>Sar</taxon>
        <taxon>Stramenopiles</taxon>
        <taxon>Ochrophyta</taxon>
        <taxon>PX clade</taxon>
        <taxon>Phaeophyceae</taxon>
        <taxon>Ectocarpales</taxon>
        <taxon>Ectocarpaceae</taxon>
        <taxon>Ectocarpus</taxon>
    </lineage>
</organism>